<sequence>MKLEGTFTVDRPRDEVWQVLNDAEVLRDAIPGCTALEPTDDGYEATVQLKVGPVKAKFSGTVTIKEATAPDLLVLAGEGNGGVAGFAKGEARVVLLDAPGGTEVAYEAEVSIGGKLAQLGSRLIASTSRKLADHFFTRLNEIMSGEQQREAS</sequence>
<proteinExistence type="predicted"/>
<dbReference type="AlphaFoldDB" id="A3VDL6"/>
<dbReference type="Pfam" id="PF06240">
    <property type="entry name" value="COXG"/>
    <property type="match status" value="1"/>
</dbReference>
<evidence type="ECO:0000313" key="2">
    <source>
        <dbReference type="Proteomes" id="UP000002931"/>
    </source>
</evidence>
<dbReference type="OrthoDB" id="9787428at2"/>
<comment type="caution">
    <text evidence="1">The sequence shown here is derived from an EMBL/GenBank/DDBJ whole genome shotgun (WGS) entry which is preliminary data.</text>
</comment>
<dbReference type="InterPro" id="IPR010419">
    <property type="entry name" value="CO_DH_gsu"/>
</dbReference>
<accession>A3VDL6</accession>
<evidence type="ECO:0000313" key="1">
    <source>
        <dbReference type="EMBL" id="EAQ13605.1"/>
    </source>
</evidence>
<dbReference type="CDD" id="cd05018">
    <property type="entry name" value="CoxG"/>
    <property type="match status" value="1"/>
</dbReference>
<reference evidence="1 2" key="1">
    <citation type="journal article" date="2010" name="J. Bacteriol.">
        <title>Genome sequences of Pelagibaca bermudensis HTCC2601T and Maritimibacter alkaliphilus HTCC2654T, the type strains of two marine Roseobacter genera.</title>
        <authorList>
            <person name="Thrash J.C."/>
            <person name="Cho J.C."/>
            <person name="Ferriera S."/>
            <person name="Johnson J."/>
            <person name="Vergin K.L."/>
            <person name="Giovannoni S.J."/>
        </authorList>
    </citation>
    <scope>NUCLEOTIDE SEQUENCE [LARGE SCALE GENOMIC DNA]</scope>
    <source>
        <strain evidence="1 2">HTCC2654</strain>
    </source>
</reference>
<protein>
    <submittedName>
        <fullName evidence="1">Carbon monoxide dehydrogenase operon G protein</fullName>
    </submittedName>
</protein>
<organism evidence="1 2">
    <name type="scientific">Maritimibacter alkaliphilus HTCC2654</name>
    <dbReference type="NCBI Taxonomy" id="314271"/>
    <lineage>
        <taxon>Bacteria</taxon>
        <taxon>Pseudomonadati</taxon>
        <taxon>Pseudomonadota</taxon>
        <taxon>Alphaproteobacteria</taxon>
        <taxon>Rhodobacterales</taxon>
        <taxon>Roseobacteraceae</taxon>
        <taxon>Maritimibacter</taxon>
    </lineage>
</organism>
<dbReference type="HOGENOM" id="CLU_046420_1_0_5"/>
<dbReference type="Proteomes" id="UP000002931">
    <property type="component" value="Unassembled WGS sequence"/>
</dbReference>
<dbReference type="SUPFAM" id="SSF55961">
    <property type="entry name" value="Bet v1-like"/>
    <property type="match status" value="1"/>
</dbReference>
<dbReference type="InterPro" id="IPR023393">
    <property type="entry name" value="START-like_dom_sf"/>
</dbReference>
<dbReference type="STRING" id="314271.RB2654_02789"/>
<name>A3VDL6_9RHOB</name>
<dbReference type="RefSeq" id="WP_008328488.1">
    <property type="nucleotide sequence ID" value="NZ_CH902578.1"/>
</dbReference>
<dbReference type="EMBL" id="AAMT01000004">
    <property type="protein sequence ID" value="EAQ13605.1"/>
    <property type="molecule type" value="Genomic_DNA"/>
</dbReference>
<dbReference type="PANTHER" id="PTHR38588">
    <property type="entry name" value="BLL0334 PROTEIN"/>
    <property type="match status" value="1"/>
</dbReference>
<dbReference type="eggNOG" id="COG3427">
    <property type="taxonomic scope" value="Bacteria"/>
</dbReference>
<keyword evidence="2" id="KW-1185">Reference proteome</keyword>
<gene>
    <name evidence="1" type="ORF">RB2654_02789</name>
</gene>
<dbReference type="Gene3D" id="3.30.530.20">
    <property type="match status" value="1"/>
</dbReference>
<dbReference type="PANTHER" id="PTHR38588:SF1">
    <property type="entry name" value="BLL0334 PROTEIN"/>
    <property type="match status" value="1"/>
</dbReference>